<evidence type="ECO:0000313" key="3">
    <source>
        <dbReference type="Proteomes" id="UP000472266"/>
    </source>
</evidence>
<dbReference type="InParanoid" id="A0A672TRI9"/>
<name>A0A672TRI9_STRHB</name>
<sequence length="259" mass="29173">MLVSVMCILLFAVSNLCGKCGPRDTDLLQPSLNFLYWSLHQTTPGSQQRAVAVLLSNVPLLELLQKVLECTWLRSPPSEPAANLSPEDALLCSGWLLVASLLLSQHRYNTEVHQTLSLDLTEVLNEVIFRKKKPILLLVSIMQFLRAVLRQNFSSSLLVIIGQSTVQAATQPQPPSLQDAALHPLVPQQVFSLVASLQNLLVHVQLKVYKVRLLEQHQYWALSKYTNLRRNHSVAEPKELPVWVSFFPCCLHFPPLIDM</sequence>
<dbReference type="InterPro" id="IPR052133">
    <property type="entry name" value="Immune_Signaling-Apoptosis_Reg"/>
</dbReference>
<keyword evidence="1" id="KW-0732">Signal</keyword>
<dbReference type="AlphaFoldDB" id="A0A672TRI9"/>
<reference evidence="2" key="3">
    <citation type="submission" date="2025-09" db="UniProtKB">
        <authorList>
            <consortium name="Ensembl"/>
        </authorList>
    </citation>
    <scope>IDENTIFICATION</scope>
</reference>
<dbReference type="PANTHER" id="PTHR12044">
    <property type="entry name" value="BCL2 INTERACTING MEDIATOR OF CELL DEATH"/>
    <property type="match status" value="1"/>
</dbReference>
<feature type="signal peptide" evidence="1">
    <location>
        <begin position="1"/>
        <end position="18"/>
    </location>
</feature>
<dbReference type="OMA" id="HQYWALS"/>
<keyword evidence="3" id="KW-1185">Reference proteome</keyword>
<evidence type="ECO:0000313" key="2">
    <source>
        <dbReference type="Ensembl" id="ENSSHBP00005004648.1"/>
    </source>
</evidence>
<dbReference type="GeneTree" id="ENSGT00390000002077"/>
<organism evidence="2 3">
    <name type="scientific">Strigops habroptila</name>
    <name type="common">Kakapo</name>
    <dbReference type="NCBI Taxonomy" id="2489341"/>
    <lineage>
        <taxon>Eukaryota</taxon>
        <taxon>Metazoa</taxon>
        <taxon>Chordata</taxon>
        <taxon>Craniata</taxon>
        <taxon>Vertebrata</taxon>
        <taxon>Euteleostomi</taxon>
        <taxon>Archelosauria</taxon>
        <taxon>Archosauria</taxon>
        <taxon>Dinosauria</taxon>
        <taxon>Saurischia</taxon>
        <taxon>Theropoda</taxon>
        <taxon>Coelurosauria</taxon>
        <taxon>Aves</taxon>
        <taxon>Neognathae</taxon>
        <taxon>Neoaves</taxon>
        <taxon>Telluraves</taxon>
        <taxon>Australaves</taxon>
        <taxon>Psittaciformes</taxon>
        <taxon>Psittacidae</taxon>
        <taxon>Strigops</taxon>
    </lineage>
</organism>
<reference evidence="2 3" key="1">
    <citation type="submission" date="2019-11" db="EMBL/GenBank/DDBJ databases">
        <title>Strigops habroptila (kakapo) genome, bStrHab1, primary haplotype, v2.</title>
        <authorList>
            <person name="Jarvis E.D."/>
            <person name="Howard J."/>
            <person name="Rhie A."/>
            <person name="Phillippy A."/>
            <person name="Korlach J."/>
            <person name="Digby A."/>
            <person name="Iorns D."/>
            <person name="Eason D."/>
            <person name="Robertson B."/>
            <person name="Raemaekers T."/>
            <person name="Howe K."/>
            <person name="Lewin H."/>
            <person name="Damas J."/>
            <person name="Hastie A."/>
            <person name="Tracey A."/>
            <person name="Chow W."/>
            <person name="Fedrigo O."/>
        </authorList>
    </citation>
    <scope>NUCLEOTIDE SEQUENCE [LARGE SCALE GENOMIC DNA]</scope>
</reference>
<dbReference type="PANTHER" id="PTHR12044:SF14">
    <property type="entry name" value="MEIOTIC DOUBLE-STRANDED BREAK FORMATION PROTEIN 1"/>
    <property type="match status" value="1"/>
</dbReference>
<reference evidence="2" key="2">
    <citation type="submission" date="2025-08" db="UniProtKB">
        <authorList>
            <consortium name="Ensembl"/>
        </authorList>
    </citation>
    <scope>IDENTIFICATION</scope>
</reference>
<dbReference type="Proteomes" id="UP000472266">
    <property type="component" value="Chromosome 4"/>
</dbReference>
<accession>A0A672TRI9</accession>
<protein>
    <submittedName>
        <fullName evidence="2">Uncharacterized protein</fullName>
    </submittedName>
</protein>
<dbReference type="GO" id="GO:0007127">
    <property type="term" value="P:meiosis I"/>
    <property type="evidence" value="ECO:0007669"/>
    <property type="project" value="TreeGrafter"/>
</dbReference>
<dbReference type="Ensembl" id="ENSSHBT00005005656.1">
    <property type="protein sequence ID" value="ENSSHBP00005004648.1"/>
    <property type="gene ID" value="ENSSHBG00005004126.1"/>
</dbReference>
<feature type="chain" id="PRO_5025379805" evidence="1">
    <location>
        <begin position="19"/>
        <end position="259"/>
    </location>
</feature>
<evidence type="ECO:0000256" key="1">
    <source>
        <dbReference type="SAM" id="SignalP"/>
    </source>
</evidence>
<proteinExistence type="predicted"/>